<dbReference type="Gene3D" id="3.30.420.10">
    <property type="entry name" value="Ribonuclease H-like superfamily/Ribonuclease H"/>
    <property type="match status" value="1"/>
</dbReference>
<dbReference type="InterPro" id="IPR053151">
    <property type="entry name" value="RNase_H-like"/>
</dbReference>
<dbReference type="HOGENOM" id="CLU_000680_5_1_1"/>
<dbReference type="InterPro" id="IPR044730">
    <property type="entry name" value="RNase_H-like_dom_plant"/>
</dbReference>
<dbReference type="AlphaFoldDB" id="M1AVT5"/>
<dbReference type="EnsemblPlants" id="PGSC0003DMT400031532">
    <property type="protein sequence ID" value="PGSC0003DMT400031532"/>
    <property type="gene ID" value="PGSC0003DMG400012094"/>
</dbReference>
<feature type="chain" id="PRO_5004011917" evidence="1">
    <location>
        <begin position="19"/>
        <end position="224"/>
    </location>
</feature>
<evidence type="ECO:0000259" key="2">
    <source>
        <dbReference type="Pfam" id="PF13456"/>
    </source>
</evidence>
<dbReference type="InterPro" id="IPR036397">
    <property type="entry name" value="RNaseH_sf"/>
</dbReference>
<sequence length="224" mass="26076">MFLIYVFILGFRLRWPWGKNTFFIDYNWNWSRVCLTVENFKTLITSKMIKRIKPSGTTWKLYTDGSYIKNQDKAGAGGILRNKIKSMILAFSYPTQFCTNNYSEAQAALIGISWCSNQQFEALEVELDFTIVVQMINGICKPHWRILGIIDEIKFLIKHKNIIVKHCYREASEVADALAKYATQIQDPKIILKEVDLPEVTKGLLRMNKLDFSTFRRRAKKTNT</sequence>
<name>M1AVT5_SOLTU</name>
<dbReference type="OMA" id="QMINGIC"/>
<evidence type="ECO:0000256" key="1">
    <source>
        <dbReference type="SAM" id="SignalP"/>
    </source>
</evidence>
<evidence type="ECO:0000313" key="4">
    <source>
        <dbReference type="Proteomes" id="UP000011115"/>
    </source>
</evidence>
<feature type="signal peptide" evidence="1">
    <location>
        <begin position="1"/>
        <end position="18"/>
    </location>
</feature>
<dbReference type="InParanoid" id="M1AVT5"/>
<dbReference type="Proteomes" id="UP000011115">
    <property type="component" value="Unassembled WGS sequence"/>
</dbReference>
<dbReference type="InterPro" id="IPR002156">
    <property type="entry name" value="RNaseH_domain"/>
</dbReference>
<reference evidence="4" key="1">
    <citation type="journal article" date="2011" name="Nature">
        <title>Genome sequence and analysis of the tuber crop potato.</title>
        <authorList>
            <consortium name="The Potato Genome Sequencing Consortium"/>
        </authorList>
    </citation>
    <scope>NUCLEOTIDE SEQUENCE [LARGE SCALE GENOMIC DNA]</scope>
    <source>
        <strain evidence="4">cv. DM1-3 516 R44</strain>
    </source>
</reference>
<dbReference type="Gramene" id="PGSC0003DMT400031532">
    <property type="protein sequence ID" value="PGSC0003DMT400031532"/>
    <property type="gene ID" value="PGSC0003DMG400012094"/>
</dbReference>
<dbReference type="Pfam" id="PF13456">
    <property type="entry name" value="RVT_3"/>
    <property type="match status" value="1"/>
</dbReference>
<reference evidence="3" key="2">
    <citation type="submission" date="2015-06" db="UniProtKB">
        <authorList>
            <consortium name="EnsemblPlants"/>
        </authorList>
    </citation>
    <scope>IDENTIFICATION</scope>
    <source>
        <strain evidence="3">DM1-3 516 R44</strain>
    </source>
</reference>
<evidence type="ECO:0000313" key="3">
    <source>
        <dbReference type="EnsemblPlants" id="PGSC0003DMT400031532"/>
    </source>
</evidence>
<dbReference type="eggNOG" id="KOG1075">
    <property type="taxonomic scope" value="Eukaryota"/>
</dbReference>
<dbReference type="PANTHER" id="PTHR47723">
    <property type="entry name" value="OS05G0353850 PROTEIN"/>
    <property type="match status" value="1"/>
</dbReference>
<dbReference type="STRING" id="4113.M1AVT5"/>
<feature type="domain" description="RNase H type-1" evidence="2">
    <location>
        <begin position="63"/>
        <end position="182"/>
    </location>
</feature>
<dbReference type="CDD" id="cd06222">
    <property type="entry name" value="RNase_H_like"/>
    <property type="match status" value="1"/>
</dbReference>
<keyword evidence="4" id="KW-1185">Reference proteome</keyword>
<dbReference type="PANTHER" id="PTHR47723:SF7">
    <property type="entry name" value="RNASE H FAMILY PROTEIN"/>
    <property type="match status" value="1"/>
</dbReference>
<accession>M1AVT5</accession>
<dbReference type="PaxDb" id="4113-PGSC0003DMT400031532"/>
<dbReference type="GO" id="GO:0004523">
    <property type="term" value="F:RNA-DNA hybrid ribonuclease activity"/>
    <property type="evidence" value="ECO:0007669"/>
    <property type="project" value="InterPro"/>
</dbReference>
<dbReference type="GO" id="GO:0003676">
    <property type="term" value="F:nucleic acid binding"/>
    <property type="evidence" value="ECO:0007669"/>
    <property type="project" value="InterPro"/>
</dbReference>
<organism evidence="3 4">
    <name type="scientific">Solanum tuberosum</name>
    <name type="common">Potato</name>
    <dbReference type="NCBI Taxonomy" id="4113"/>
    <lineage>
        <taxon>Eukaryota</taxon>
        <taxon>Viridiplantae</taxon>
        <taxon>Streptophyta</taxon>
        <taxon>Embryophyta</taxon>
        <taxon>Tracheophyta</taxon>
        <taxon>Spermatophyta</taxon>
        <taxon>Magnoliopsida</taxon>
        <taxon>eudicotyledons</taxon>
        <taxon>Gunneridae</taxon>
        <taxon>Pentapetalae</taxon>
        <taxon>asterids</taxon>
        <taxon>lamiids</taxon>
        <taxon>Solanales</taxon>
        <taxon>Solanaceae</taxon>
        <taxon>Solanoideae</taxon>
        <taxon>Solaneae</taxon>
        <taxon>Solanum</taxon>
    </lineage>
</organism>
<protein>
    <submittedName>
        <fullName evidence="3">RNase H family protein</fullName>
    </submittedName>
</protein>
<dbReference type="SUPFAM" id="SSF53098">
    <property type="entry name" value="Ribonuclease H-like"/>
    <property type="match status" value="1"/>
</dbReference>
<keyword evidence="1" id="KW-0732">Signal</keyword>
<dbReference type="InterPro" id="IPR012337">
    <property type="entry name" value="RNaseH-like_sf"/>
</dbReference>
<proteinExistence type="predicted"/>